<feature type="transmembrane region" description="Helical" evidence="7">
    <location>
        <begin position="229"/>
        <end position="252"/>
    </location>
</feature>
<name>A0A7W0CSM2_9ACTN</name>
<keyword evidence="5 7" id="KW-1133">Transmembrane helix</keyword>
<evidence type="ECO:0000256" key="2">
    <source>
        <dbReference type="ARBA" id="ARBA00022448"/>
    </source>
</evidence>
<keyword evidence="10" id="KW-1185">Reference proteome</keyword>
<evidence type="ECO:0000313" key="9">
    <source>
        <dbReference type="EMBL" id="MBA2896586.1"/>
    </source>
</evidence>
<gene>
    <name evidence="9" type="ORF">HNR30_007977</name>
</gene>
<keyword evidence="4 7" id="KW-0812">Transmembrane</keyword>
<proteinExistence type="predicted"/>
<feature type="transmembrane region" description="Helical" evidence="7">
    <location>
        <begin position="50"/>
        <end position="70"/>
    </location>
</feature>
<evidence type="ECO:0000256" key="7">
    <source>
        <dbReference type="SAM" id="Phobius"/>
    </source>
</evidence>
<evidence type="ECO:0000256" key="5">
    <source>
        <dbReference type="ARBA" id="ARBA00022989"/>
    </source>
</evidence>
<dbReference type="InterPro" id="IPR010290">
    <property type="entry name" value="TM_effector"/>
</dbReference>
<feature type="transmembrane region" description="Helical" evidence="7">
    <location>
        <begin position="19"/>
        <end position="44"/>
    </location>
</feature>
<organism evidence="9 10">
    <name type="scientific">Nonomuraea soli</name>
    <dbReference type="NCBI Taxonomy" id="1032476"/>
    <lineage>
        <taxon>Bacteria</taxon>
        <taxon>Bacillati</taxon>
        <taxon>Actinomycetota</taxon>
        <taxon>Actinomycetes</taxon>
        <taxon>Streptosporangiales</taxon>
        <taxon>Streptosporangiaceae</taxon>
        <taxon>Nonomuraea</taxon>
    </lineage>
</organism>
<feature type="transmembrane region" description="Helical" evidence="7">
    <location>
        <begin position="359"/>
        <end position="377"/>
    </location>
</feature>
<keyword evidence="2" id="KW-0813">Transport</keyword>
<evidence type="ECO:0000259" key="8">
    <source>
        <dbReference type="PROSITE" id="PS50850"/>
    </source>
</evidence>
<evidence type="ECO:0000256" key="4">
    <source>
        <dbReference type="ARBA" id="ARBA00022692"/>
    </source>
</evidence>
<protein>
    <submittedName>
        <fullName evidence="9">MFS family permease</fullName>
    </submittedName>
</protein>
<dbReference type="PANTHER" id="PTHR23513:SF6">
    <property type="entry name" value="MAJOR FACILITATOR SUPERFAMILY ASSOCIATED DOMAIN-CONTAINING PROTEIN"/>
    <property type="match status" value="1"/>
</dbReference>
<feature type="transmembrane region" description="Helical" evidence="7">
    <location>
        <begin position="91"/>
        <end position="121"/>
    </location>
</feature>
<dbReference type="SUPFAM" id="SSF103473">
    <property type="entry name" value="MFS general substrate transporter"/>
    <property type="match status" value="1"/>
</dbReference>
<evidence type="ECO:0000256" key="3">
    <source>
        <dbReference type="ARBA" id="ARBA00022475"/>
    </source>
</evidence>
<evidence type="ECO:0000313" key="10">
    <source>
        <dbReference type="Proteomes" id="UP000530928"/>
    </source>
</evidence>
<dbReference type="AlphaFoldDB" id="A0A7W0CSM2"/>
<dbReference type="Proteomes" id="UP000530928">
    <property type="component" value="Unassembled WGS sequence"/>
</dbReference>
<dbReference type="GO" id="GO:0022857">
    <property type="term" value="F:transmembrane transporter activity"/>
    <property type="evidence" value="ECO:0007669"/>
    <property type="project" value="InterPro"/>
</dbReference>
<comment type="subcellular location">
    <subcellularLocation>
        <location evidence="1">Cell membrane</location>
        <topology evidence="1">Multi-pass membrane protein</topology>
    </subcellularLocation>
</comment>
<dbReference type="Pfam" id="PF05977">
    <property type="entry name" value="MFS_3"/>
    <property type="match status" value="1"/>
</dbReference>
<dbReference type="GO" id="GO:0005886">
    <property type="term" value="C:plasma membrane"/>
    <property type="evidence" value="ECO:0007669"/>
    <property type="project" value="UniProtKB-SubCell"/>
</dbReference>
<dbReference type="CDD" id="cd06173">
    <property type="entry name" value="MFS_MefA_like"/>
    <property type="match status" value="1"/>
</dbReference>
<feature type="transmembrane region" description="Helical" evidence="7">
    <location>
        <begin position="164"/>
        <end position="192"/>
    </location>
</feature>
<feature type="transmembrane region" description="Helical" evidence="7">
    <location>
        <begin position="296"/>
        <end position="313"/>
    </location>
</feature>
<evidence type="ECO:0000256" key="6">
    <source>
        <dbReference type="ARBA" id="ARBA00023136"/>
    </source>
</evidence>
<reference evidence="9 10" key="1">
    <citation type="submission" date="2020-07" db="EMBL/GenBank/DDBJ databases">
        <title>Genomic Encyclopedia of Type Strains, Phase IV (KMG-IV): sequencing the most valuable type-strain genomes for metagenomic binning, comparative biology and taxonomic classification.</title>
        <authorList>
            <person name="Goeker M."/>
        </authorList>
    </citation>
    <scope>NUCLEOTIDE SEQUENCE [LARGE SCALE GENOMIC DNA]</scope>
    <source>
        <strain evidence="9 10">DSM 45533</strain>
    </source>
</reference>
<dbReference type="InterPro" id="IPR020846">
    <property type="entry name" value="MFS_dom"/>
</dbReference>
<feature type="transmembrane region" description="Helical" evidence="7">
    <location>
        <begin position="319"/>
        <end position="338"/>
    </location>
</feature>
<dbReference type="PROSITE" id="PS50850">
    <property type="entry name" value="MFS"/>
    <property type="match status" value="1"/>
</dbReference>
<evidence type="ECO:0000256" key="1">
    <source>
        <dbReference type="ARBA" id="ARBA00004651"/>
    </source>
</evidence>
<feature type="transmembrane region" description="Helical" evidence="7">
    <location>
        <begin position="264"/>
        <end position="289"/>
    </location>
</feature>
<comment type="caution">
    <text evidence="9">The sequence shown here is derived from an EMBL/GenBank/DDBJ whole genome shotgun (WGS) entry which is preliminary data.</text>
</comment>
<sequence>MAAEPTAEKGAGLGRAFHVLWASTSLTNLADGVLLVGVPLLAVSLSADPLPVALVSVATTLPWLLLSLHAGAIADRADRRRIVAAAGWTRAAVLAGAATAAWFGWLSLPLLIAAVLLAGIAEVFADTAAQSVLPMTVASDRLPAANGRLTATQTLGNHFAGAPLAGLLVGLSASAVFGAAALLYLLGALVLIAMSGRFRVEPGAARTTLTGDIGAGLRFLWRHRALRSLTAFTGLVNLSNGAYFAVFVLWVAGPGSAVGLTPQAYGLLAATLAVGAVAGSVLASALGGLLGQIRTLVLITLLNGVLLLVPLLAPVTWAVFAAAAGLGLANAVTNVIAVSRRQSLIPEELLGRVNAACRLVGSGAMPVGAALAGVVGAVAGVPVVFWTAAALCLAGAAAVTRGG</sequence>
<feature type="domain" description="Major facilitator superfamily (MFS) profile" evidence="8">
    <location>
        <begin position="229"/>
        <end position="403"/>
    </location>
</feature>
<keyword evidence="6 7" id="KW-0472">Membrane</keyword>
<dbReference type="InterPro" id="IPR036259">
    <property type="entry name" value="MFS_trans_sf"/>
</dbReference>
<dbReference type="PANTHER" id="PTHR23513">
    <property type="entry name" value="INTEGRAL MEMBRANE EFFLUX PROTEIN-RELATED"/>
    <property type="match status" value="1"/>
</dbReference>
<keyword evidence="3" id="KW-1003">Cell membrane</keyword>
<accession>A0A7W0CSM2</accession>
<dbReference type="Gene3D" id="1.20.1250.20">
    <property type="entry name" value="MFS general substrate transporter like domains"/>
    <property type="match status" value="1"/>
</dbReference>
<dbReference type="RefSeq" id="WP_181615311.1">
    <property type="nucleotide sequence ID" value="NZ_BAABAM010000008.1"/>
</dbReference>
<dbReference type="EMBL" id="JACDUR010000009">
    <property type="protein sequence ID" value="MBA2896586.1"/>
    <property type="molecule type" value="Genomic_DNA"/>
</dbReference>